<accession>A0ABD3KWG4</accession>
<organism evidence="1 2">
    <name type="scientific">Eucalyptus globulus</name>
    <name type="common">Tasmanian blue gum</name>
    <dbReference type="NCBI Taxonomy" id="34317"/>
    <lineage>
        <taxon>Eukaryota</taxon>
        <taxon>Viridiplantae</taxon>
        <taxon>Streptophyta</taxon>
        <taxon>Embryophyta</taxon>
        <taxon>Tracheophyta</taxon>
        <taxon>Spermatophyta</taxon>
        <taxon>Magnoliopsida</taxon>
        <taxon>eudicotyledons</taxon>
        <taxon>Gunneridae</taxon>
        <taxon>Pentapetalae</taxon>
        <taxon>rosids</taxon>
        <taxon>malvids</taxon>
        <taxon>Myrtales</taxon>
        <taxon>Myrtaceae</taxon>
        <taxon>Myrtoideae</taxon>
        <taxon>Eucalypteae</taxon>
        <taxon>Eucalyptus</taxon>
    </lineage>
</organism>
<evidence type="ECO:0000313" key="2">
    <source>
        <dbReference type="Proteomes" id="UP001634007"/>
    </source>
</evidence>
<dbReference type="Proteomes" id="UP001634007">
    <property type="component" value="Unassembled WGS sequence"/>
</dbReference>
<name>A0ABD3KWG4_EUCGL</name>
<sequence length="209" mass="23920">MRMVATWGSSLLGLAPFELNIGNPIRGLLDLWQSASSSFLEQNWMRLFRWRDLSILMSSGWGRVQRALHLLLTEPAFKRLVIMVVLDEAIWSAIMNNPSVQNFQEWLYSDGTESPQIREEEIVRVTNSLQWLLDILKDKIMVHVSKFKLLLNGTFRPPQPATPAAAAELDEQVRSSLLLSVLIILVIVLARLRDASRSICLSFLRRFMT</sequence>
<evidence type="ECO:0000313" key="1">
    <source>
        <dbReference type="EMBL" id="KAL3743763.1"/>
    </source>
</evidence>
<reference evidence="1 2" key="1">
    <citation type="submission" date="2024-11" db="EMBL/GenBank/DDBJ databases">
        <title>Chromosome-level genome assembly of Eucalyptus globulus Labill. provides insights into its genome evolution.</title>
        <authorList>
            <person name="Li X."/>
        </authorList>
    </citation>
    <scope>NUCLEOTIDE SEQUENCE [LARGE SCALE GENOMIC DNA]</scope>
    <source>
        <strain evidence="1">CL2024</strain>
        <tissue evidence="1">Fresh tender leaves</tissue>
    </source>
</reference>
<dbReference type="EMBL" id="JBJKBG010000004">
    <property type="protein sequence ID" value="KAL3743763.1"/>
    <property type="molecule type" value="Genomic_DNA"/>
</dbReference>
<keyword evidence="2" id="KW-1185">Reference proteome</keyword>
<proteinExistence type="predicted"/>
<dbReference type="PANTHER" id="PTHR33625:SF2">
    <property type="entry name" value="POST-SET DOMAIN-CONTAINING PROTEIN"/>
    <property type="match status" value="1"/>
</dbReference>
<gene>
    <name evidence="1" type="ORF">ACJRO7_018949</name>
</gene>
<protein>
    <submittedName>
        <fullName evidence="1">Uncharacterized protein</fullName>
    </submittedName>
</protein>
<dbReference type="PANTHER" id="PTHR33625">
    <property type="entry name" value="OS08G0179900 PROTEIN"/>
    <property type="match status" value="1"/>
</dbReference>
<comment type="caution">
    <text evidence="1">The sequence shown here is derived from an EMBL/GenBank/DDBJ whole genome shotgun (WGS) entry which is preliminary data.</text>
</comment>
<dbReference type="AlphaFoldDB" id="A0ABD3KWG4"/>